<accession>X0UE23</accession>
<dbReference type="Pfam" id="PF00027">
    <property type="entry name" value="cNMP_binding"/>
    <property type="match status" value="1"/>
</dbReference>
<dbReference type="PROSITE" id="PS00889">
    <property type="entry name" value="CNMP_BINDING_2"/>
    <property type="match status" value="1"/>
</dbReference>
<dbReference type="CDD" id="cd00038">
    <property type="entry name" value="CAP_ED"/>
    <property type="match status" value="1"/>
</dbReference>
<organism evidence="2">
    <name type="scientific">marine sediment metagenome</name>
    <dbReference type="NCBI Taxonomy" id="412755"/>
    <lineage>
        <taxon>unclassified sequences</taxon>
        <taxon>metagenomes</taxon>
        <taxon>ecological metagenomes</taxon>
    </lineage>
</organism>
<dbReference type="InterPro" id="IPR000595">
    <property type="entry name" value="cNMP-bd_dom"/>
</dbReference>
<name>X0UE23_9ZZZZ</name>
<evidence type="ECO:0000313" key="2">
    <source>
        <dbReference type="EMBL" id="GAG03989.1"/>
    </source>
</evidence>
<dbReference type="InterPro" id="IPR014710">
    <property type="entry name" value="RmlC-like_jellyroll"/>
</dbReference>
<feature type="non-terminal residue" evidence="2">
    <location>
        <position position="1"/>
    </location>
</feature>
<feature type="non-terminal residue" evidence="2">
    <location>
        <position position="265"/>
    </location>
</feature>
<dbReference type="InterPro" id="IPR018488">
    <property type="entry name" value="cNMP-bd_CS"/>
</dbReference>
<evidence type="ECO:0000259" key="1">
    <source>
        <dbReference type="PROSITE" id="PS50042"/>
    </source>
</evidence>
<dbReference type="PANTHER" id="PTHR23011:SF28">
    <property type="entry name" value="CYCLIC NUCLEOTIDE-BINDING DOMAIN CONTAINING PROTEIN"/>
    <property type="match status" value="1"/>
</dbReference>
<dbReference type="AlphaFoldDB" id="X0UE23"/>
<dbReference type="EMBL" id="BARS01028053">
    <property type="protein sequence ID" value="GAG03989.1"/>
    <property type="molecule type" value="Genomic_DNA"/>
</dbReference>
<comment type="caution">
    <text evidence="2">The sequence shown here is derived from an EMBL/GenBank/DDBJ whole genome shotgun (WGS) entry which is preliminary data.</text>
</comment>
<dbReference type="SUPFAM" id="SSF51206">
    <property type="entry name" value="cAMP-binding domain-like"/>
    <property type="match status" value="1"/>
</dbReference>
<reference evidence="2" key="1">
    <citation type="journal article" date="2014" name="Front. Microbiol.">
        <title>High frequency of phylogenetically diverse reductive dehalogenase-homologous genes in deep subseafloor sedimentary metagenomes.</title>
        <authorList>
            <person name="Kawai M."/>
            <person name="Futagami T."/>
            <person name="Toyoda A."/>
            <person name="Takaki Y."/>
            <person name="Nishi S."/>
            <person name="Hori S."/>
            <person name="Arai W."/>
            <person name="Tsubouchi T."/>
            <person name="Morono Y."/>
            <person name="Uchiyama I."/>
            <person name="Ito T."/>
            <person name="Fujiyama A."/>
            <person name="Inagaki F."/>
            <person name="Takami H."/>
        </authorList>
    </citation>
    <scope>NUCLEOTIDE SEQUENCE</scope>
    <source>
        <strain evidence="2">Expedition CK06-06</strain>
    </source>
</reference>
<dbReference type="Gene3D" id="2.60.120.10">
    <property type="entry name" value="Jelly Rolls"/>
    <property type="match status" value="1"/>
</dbReference>
<feature type="domain" description="Cyclic nucleotide-binding" evidence="1">
    <location>
        <begin position="1"/>
        <end position="80"/>
    </location>
</feature>
<proteinExistence type="predicted"/>
<sequence length="265" mass="29884">PDEVIFREGDRGNKLFIILDGEVEITKQADDDEVPLANLKAGAVFGEMALIGKGYRTATARAVDKVTCLAMSKAMFRQKLATEVPDWMQSMFETVVDRLRVTTIRSVARHRQIPGRQIVELLAMFLQKGETNQSGHPYIPWDHAARKIAYILGIKEKQMNRVMEILANSEIAGSEVERGGIRRFMVKSLDTFLYFADYCEESFLIERRKIEPDDIALKAADHKVLSVMVDILGAEKGVPTISQDVLSERLQERLGLPPESCKEIM</sequence>
<gene>
    <name evidence="2" type="ORF">S01H1_44007</name>
</gene>
<dbReference type="InterPro" id="IPR018490">
    <property type="entry name" value="cNMP-bd_dom_sf"/>
</dbReference>
<protein>
    <recommendedName>
        <fullName evidence="1">Cyclic nucleotide-binding domain-containing protein</fullName>
    </recommendedName>
</protein>
<dbReference type="PROSITE" id="PS50042">
    <property type="entry name" value="CNMP_BINDING_3"/>
    <property type="match status" value="1"/>
</dbReference>
<dbReference type="SMART" id="SM00100">
    <property type="entry name" value="cNMP"/>
    <property type="match status" value="1"/>
</dbReference>
<dbReference type="PANTHER" id="PTHR23011">
    <property type="entry name" value="CYCLIC NUCLEOTIDE-BINDING DOMAIN CONTAINING PROTEIN"/>
    <property type="match status" value="1"/>
</dbReference>